<comment type="caution">
    <text evidence="1">The sequence shown here is derived from an EMBL/GenBank/DDBJ whole genome shotgun (WGS) entry which is preliminary data.</text>
</comment>
<dbReference type="RefSeq" id="WP_100399748.1">
    <property type="nucleotide sequence ID" value="NZ_JBHSOZ010000003.1"/>
</dbReference>
<dbReference type="Pfam" id="PF05120">
    <property type="entry name" value="GvpG"/>
    <property type="match status" value="1"/>
</dbReference>
<accession>A0ABW0YLK1</accession>
<reference evidence="2" key="1">
    <citation type="journal article" date="2019" name="Int. J. Syst. Evol. Microbiol.">
        <title>The Global Catalogue of Microorganisms (GCM) 10K type strain sequencing project: providing services to taxonomists for standard genome sequencing and annotation.</title>
        <authorList>
            <consortium name="The Broad Institute Genomics Platform"/>
            <consortium name="The Broad Institute Genome Sequencing Center for Infectious Disease"/>
            <person name="Wu L."/>
            <person name="Ma J."/>
        </authorList>
    </citation>
    <scope>NUCLEOTIDE SEQUENCE [LARGE SCALE GENOMIC DNA]</scope>
    <source>
        <strain evidence="2">CECT 7184</strain>
    </source>
</reference>
<evidence type="ECO:0000313" key="2">
    <source>
        <dbReference type="Proteomes" id="UP001596142"/>
    </source>
</evidence>
<proteinExistence type="predicted"/>
<protein>
    <submittedName>
        <fullName evidence="1">Gas vesicle protein GvpG</fullName>
    </submittedName>
</protein>
<name>A0ABW0YLK1_9BACI</name>
<sequence>MIRKLFTWPLDTVVWVGEKVKEEVDKELYDVEHIQKKLAHLQMMLEMEEISEEAYQEQEEVLLARYRIAKKAEQERLRESLEE</sequence>
<keyword evidence="2" id="KW-1185">Reference proteome</keyword>
<dbReference type="Proteomes" id="UP001596142">
    <property type="component" value="Unassembled WGS sequence"/>
</dbReference>
<organism evidence="1 2">
    <name type="scientific">Thalassorhabdus alkalitolerans</name>
    <dbReference type="NCBI Taxonomy" id="2282697"/>
    <lineage>
        <taxon>Bacteria</taxon>
        <taxon>Bacillati</taxon>
        <taxon>Bacillota</taxon>
        <taxon>Bacilli</taxon>
        <taxon>Bacillales</taxon>
        <taxon>Bacillaceae</taxon>
        <taxon>Thalassorhabdus</taxon>
    </lineage>
</organism>
<evidence type="ECO:0000313" key="1">
    <source>
        <dbReference type="EMBL" id="MFC5712626.1"/>
    </source>
</evidence>
<dbReference type="EMBL" id="JBHSOZ010000003">
    <property type="protein sequence ID" value="MFC5712626.1"/>
    <property type="molecule type" value="Genomic_DNA"/>
</dbReference>
<gene>
    <name evidence="1" type="ORF">ACFPU1_07520</name>
</gene>
<dbReference type="InterPro" id="IPR007804">
    <property type="entry name" value="GvpG"/>
</dbReference>